<reference evidence="2" key="1">
    <citation type="submission" date="2015-10" db="EMBL/GenBank/DDBJ databases">
        <title>Draft Genome Sequences of 11 Lactococcus lactis subspecies cremoris strains.</title>
        <authorList>
            <person name="Wels M."/>
            <person name="Backus L."/>
            <person name="Boekhorst J."/>
            <person name="Dijkstra A."/>
            <person name="Beerthuizen M."/>
            <person name="Kelly W."/>
            <person name="Siezen R."/>
            <person name="Bachmann H."/>
            <person name="Van Hijum S."/>
        </authorList>
    </citation>
    <scope>NUCLEOTIDE SEQUENCE [LARGE SCALE GENOMIC DNA]</scope>
    <source>
        <strain evidence="2">LMG8520</strain>
    </source>
</reference>
<evidence type="ECO:0000313" key="1">
    <source>
        <dbReference type="EMBL" id="KSU09211.1"/>
    </source>
</evidence>
<gene>
    <name evidence="1" type="ORF">LMG8520_1524</name>
</gene>
<dbReference type="PATRIC" id="fig|1360.106.peg.1639"/>
<evidence type="ECO:0008006" key="3">
    <source>
        <dbReference type="Google" id="ProtNLM"/>
    </source>
</evidence>
<name>A0A0V8D6K0_LACLL</name>
<dbReference type="EMBL" id="LKLP01000079">
    <property type="protein sequence ID" value="KSU09211.1"/>
    <property type="molecule type" value="Genomic_DNA"/>
</dbReference>
<organism evidence="1 2">
    <name type="scientific">Lactococcus lactis subsp. lactis</name>
    <name type="common">Streptococcus lactis</name>
    <dbReference type="NCBI Taxonomy" id="1360"/>
    <lineage>
        <taxon>Bacteria</taxon>
        <taxon>Bacillati</taxon>
        <taxon>Bacillota</taxon>
        <taxon>Bacilli</taxon>
        <taxon>Lactobacillales</taxon>
        <taxon>Streptococcaceae</taxon>
        <taxon>Lactococcus</taxon>
    </lineage>
</organism>
<accession>A0A0V8D6K0</accession>
<evidence type="ECO:0000313" key="2">
    <source>
        <dbReference type="Proteomes" id="UP000054230"/>
    </source>
</evidence>
<sequence>MIEYECYDCQSSFMTIDDEMYEKCPFCGCTDFYTLGEEDDQ</sequence>
<dbReference type="Proteomes" id="UP000054230">
    <property type="component" value="Unassembled WGS sequence"/>
</dbReference>
<comment type="caution">
    <text evidence="1">The sequence shown here is derived from an EMBL/GenBank/DDBJ whole genome shotgun (WGS) entry which is preliminary data.</text>
</comment>
<dbReference type="AlphaFoldDB" id="A0A0V8D6K0"/>
<proteinExistence type="predicted"/>
<protein>
    <recommendedName>
        <fullName evidence="3">Zinc ribbon domain-containing protein</fullName>
    </recommendedName>
</protein>